<feature type="DNA-binding region" description="OmpR/PhoB-type" evidence="5">
    <location>
        <begin position="1"/>
        <end position="85"/>
    </location>
</feature>
<dbReference type="InterPro" id="IPR005158">
    <property type="entry name" value="BTAD"/>
</dbReference>
<keyword evidence="2" id="KW-0805">Transcription regulation</keyword>
<evidence type="ECO:0000259" key="6">
    <source>
        <dbReference type="PROSITE" id="PS51755"/>
    </source>
</evidence>
<dbReference type="SUPFAM" id="SSF48452">
    <property type="entry name" value="TPR-like"/>
    <property type="match status" value="1"/>
</dbReference>
<keyword evidence="4" id="KW-0804">Transcription</keyword>
<dbReference type="EMBL" id="QGSY01000157">
    <property type="protein sequence ID" value="RQX10431.1"/>
    <property type="molecule type" value="Genomic_DNA"/>
</dbReference>
<dbReference type="GO" id="GO:0003677">
    <property type="term" value="F:DNA binding"/>
    <property type="evidence" value="ECO:0007669"/>
    <property type="project" value="UniProtKB-UniRule"/>
</dbReference>
<dbReference type="SUPFAM" id="SSF46894">
    <property type="entry name" value="C-terminal effector domain of the bipartite response regulators"/>
    <property type="match status" value="1"/>
</dbReference>
<feature type="domain" description="OmpR/PhoB-type" evidence="6">
    <location>
        <begin position="1"/>
        <end position="85"/>
    </location>
</feature>
<dbReference type="InterPro" id="IPR051677">
    <property type="entry name" value="AfsR-DnrI-RedD_regulator"/>
</dbReference>
<dbReference type="CDD" id="cd00383">
    <property type="entry name" value="trans_reg_C"/>
    <property type="match status" value="1"/>
</dbReference>
<dbReference type="SMART" id="SM01043">
    <property type="entry name" value="BTAD"/>
    <property type="match status" value="1"/>
</dbReference>
<keyword evidence="8" id="KW-1185">Reference proteome</keyword>
<protein>
    <recommendedName>
        <fullName evidence="6">OmpR/PhoB-type domain-containing protein</fullName>
    </recommendedName>
</protein>
<dbReference type="PANTHER" id="PTHR35807">
    <property type="entry name" value="TRANSCRIPTIONAL REGULATOR REDD-RELATED"/>
    <property type="match status" value="1"/>
</dbReference>
<dbReference type="Proteomes" id="UP000266889">
    <property type="component" value="Unassembled WGS sequence"/>
</dbReference>
<evidence type="ECO:0000256" key="5">
    <source>
        <dbReference type="PROSITE-ProRule" id="PRU01091"/>
    </source>
</evidence>
<dbReference type="InterPro" id="IPR036388">
    <property type="entry name" value="WH-like_DNA-bd_sf"/>
</dbReference>
<dbReference type="PANTHER" id="PTHR35807:SF1">
    <property type="entry name" value="TRANSCRIPTIONAL REGULATOR REDD"/>
    <property type="match status" value="1"/>
</dbReference>
<dbReference type="InterPro" id="IPR001867">
    <property type="entry name" value="OmpR/PhoB-type_DNA-bd"/>
</dbReference>
<gene>
    <name evidence="7" type="ORF">DLJ58_11280</name>
</gene>
<sequence length="397" mass="44108">MLGPVTATNNGAEVLLGPPQQRTVLAALMLRPGRVVAVDELVDAVWGEHSPATARKAIQVYVSRLRRALPWLDLRSFSPGYRLDIGPEQIDLHRFRVLVREAGAATGDDARELLRQALAQWQGDVPLACLGDTPLARTVRPVLGEERLAALQRRIGLDMDAGRHLESVSELLSLTSTQPYRESVHALLMRALYRAGRSAEAVAAYHDLEARLERDLGTEPGAELRRLHAQILQRHTPVEPSRGGADVADIERINDVGQVTELLRKLARDAREVLAVHPDRQGSLAVLPYYLGELRRGRTTWRTIVHRRCLSRPDQIRYATRLHQAGDRHRVTDRPVQRMVLLDRRVAFVPCSPGQRDSGALVIRNAAVTATLAELFEHTWANTIDITPDTTTVSGLS</sequence>
<dbReference type="GO" id="GO:0000160">
    <property type="term" value="P:phosphorelay signal transduction system"/>
    <property type="evidence" value="ECO:0007669"/>
    <property type="project" value="InterPro"/>
</dbReference>
<dbReference type="SMART" id="SM00862">
    <property type="entry name" value="Trans_reg_C"/>
    <property type="match status" value="1"/>
</dbReference>
<dbReference type="PROSITE" id="PS51755">
    <property type="entry name" value="OMPR_PHOB"/>
    <property type="match status" value="1"/>
</dbReference>
<evidence type="ECO:0000256" key="3">
    <source>
        <dbReference type="ARBA" id="ARBA00023125"/>
    </source>
</evidence>
<dbReference type="AlphaFoldDB" id="A0A3N9XBS2"/>
<dbReference type="Gene3D" id="1.25.40.10">
    <property type="entry name" value="Tetratricopeptide repeat domain"/>
    <property type="match status" value="1"/>
</dbReference>
<evidence type="ECO:0000256" key="1">
    <source>
        <dbReference type="ARBA" id="ARBA00005820"/>
    </source>
</evidence>
<accession>A0A3N9XBS2</accession>
<dbReference type="CDD" id="cd15831">
    <property type="entry name" value="BTAD"/>
    <property type="match status" value="1"/>
</dbReference>
<dbReference type="Pfam" id="PF00486">
    <property type="entry name" value="Trans_reg_C"/>
    <property type="match status" value="1"/>
</dbReference>
<dbReference type="Pfam" id="PF03704">
    <property type="entry name" value="BTAD"/>
    <property type="match status" value="1"/>
</dbReference>
<dbReference type="Gene3D" id="1.10.10.10">
    <property type="entry name" value="Winged helix-like DNA-binding domain superfamily/Winged helix DNA-binding domain"/>
    <property type="match status" value="1"/>
</dbReference>
<keyword evidence="3 5" id="KW-0238">DNA-binding</keyword>
<evidence type="ECO:0000313" key="7">
    <source>
        <dbReference type="EMBL" id="RQX10431.1"/>
    </source>
</evidence>
<reference evidence="7 8" key="1">
    <citation type="submission" date="2018-05" db="EMBL/GenBank/DDBJ databases">
        <title>Micromonospora from Atacama Desert.</title>
        <authorList>
            <person name="Carro L."/>
            <person name="Goodfellow M."/>
            <person name="Klenk H.-P."/>
        </authorList>
    </citation>
    <scope>NUCLEOTIDE SEQUENCE [LARGE SCALE GENOMIC DNA]</scope>
    <source>
        <strain evidence="7 8">LB32</strain>
    </source>
</reference>
<organism evidence="7 8">
    <name type="scientific">Micromonospora arida</name>
    <dbReference type="NCBI Taxonomy" id="2203715"/>
    <lineage>
        <taxon>Bacteria</taxon>
        <taxon>Bacillati</taxon>
        <taxon>Actinomycetota</taxon>
        <taxon>Actinomycetes</taxon>
        <taxon>Micromonosporales</taxon>
        <taxon>Micromonosporaceae</taxon>
        <taxon>Micromonospora</taxon>
    </lineage>
</organism>
<comment type="caution">
    <text evidence="7">The sequence shown here is derived from an EMBL/GenBank/DDBJ whole genome shotgun (WGS) entry which is preliminary data.</text>
</comment>
<evidence type="ECO:0000313" key="8">
    <source>
        <dbReference type="Proteomes" id="UP000266889"/>
    </source>
</evidence>
<name>A0A3N9XBS2_9ACTN</name>
<dbReference type="InterPro" id="IPR011990">
    <property type="entry name" value="TPR-like_helical_dom_sf"/>
</dbReference>
<evidence type="ECO:0000256" key="2">
    <source>
        <dbReference type="ARBA" id="ARBA00023015"/>
    </source>
</evidence>
<evidence type="ECO:0000256" key="4">
    <source>
        <dbReference type="ARBA" id="ARBA00023163"/>
    </source>
</evidence>
<dbReference type="GO" id="GO:0006355">
    <property type="term" value="P:regulation of DNA-templated transcription"/>
    <property type="evidence" value="ECO:0007669"/>
    <property type="project" value="InterPro"/>
</dbReference>
<dbReference type="InterPro" id="IPR016032">
    <property type="entry name" value="Sig_transdc_resp-reg_C-effctor"/>
</dbReference>
<comment type="similarity">
    <text evidence="1">Belongs to the AfsR/DnrI/RedD regulatory family.</text>
</comment>
<proteinExistence type="inferred from homology"/>